<keyword evidence="2" id="KW-1185">Reference proteome</keyword>
<protein>
    <submittedName>
        <fullName evidence="1">Uncharacterized protein</fullName>
    </submittedName>
</protein>
<reference evidence="1 2" key="1">
    <citation type="journal article" date="2024" name="Plant Biotechnol. J.">
        <title>Genome and CRISPR/Cas9 system of a widespread forest tree (Populus alba) in the world.</title>
        <authorList>
            <person name="Liu Y.J."/>
            <person name="Jiang P.F."/>
            <person name="Han X.M."/>
            <person name="Li X.Y."/>
            <person name="Wang H.M."/>
            <person name="Wang Y.J."/>
            <person name="Wang X.X."/>
            <person name="Zeng Q.Y."/>
        </authorList>
    </citation>
    <scope>NUCLEOTIDE SEQUENCE [LARGE SCALE GENOMIC DNA]</scope>
    <source>
        <strain evidence="2">cv. PAL-ZL1</strain>
    </source>
</reference>
<sequence length="195" mass="22091">MVKRWFILILSQCHIIKAAAFLGFLFSSPCHLACPQSTRSRRCNSTSTINRQNTPFFFTSSYLVPGQIALILSLRLKIEARREMGMPTMPRSIDRVGNTNLPKQRKPLARDPAPYNSHITADHREFSSSITLKETTGQAVAEELLGKIAFDYSKELSLKTRPRMKSRHFKAKHAVTRSNGPQGYWACQSVHSNQL</sequence>
<gene>
    <name evidence="1" type="ORF">D5086_004466</name>
</gene>
<organism evidence="1 2">
    <name type="scientific">Populus alba</name>
    <name type="common">White poplar</name>
    <dbReference type="NCBI Taxonomy" id="43335"/>
    <lineage>
        <taxon>Eukaryota</taxon>
        <taxon>Viridiplantae</taxon>
        <taxon>Streptophyta</taxon>
        <taxon>Embryophyta</taxon>
        <taxon>Tracheophyta</taxon>
        <taxon>Spermatophyta</taxon>
        <taxon>Magnoliopsida</taxon>
        <taxon>eudicotyledons</taxon>
        <taxon>Gunneridae</taxon>
        <taxon>Pentapetalae</taxon>
        <taxon>rosids</taxon>
        <taxon>fabids</taxon>
        <taxon>Malpighiales</taxon>
        <taxon>Salicaceae</taxon>
        <taxon>Saliceae</taxon>
        <taxon>Populus</taxon>
    </lineage>
</organism>
<dbReference type="Proteomes" id="UP000309997">
    <property type="component" value="Unassembled WGS sequence"/>
</dbReference>
<comment type="caution">
    <text evidence="1">The sequence shown here is derived from an EMBL/GenBank/DDBJ whole genome shotgun (WGS) entry which is preliminary data.</text>
</comment>
<accession>A0ACC4CQV4</accession>
<evidence type="ECO:0000313" key="2">
    <source>
        <dbReference type="Proteomes" id="UP000309997"/>
    </source>
</evidence>
<proteinExistence type="predicted"/>
<dbReference type="EMBL" id="RCHU02000002">
    <property type="protein sequence ID" value="KAL3603607.1"/>
    <property type="molecule type" value="Genomic_DNA"/>
</dbReference>
<name>A0ACC4CQV4_POPAL</name>
<evidence type="ECO:0000313" key="1">
    <source>
        <dbReference type="EMBL" id="KAL3603607.1"/>
    </source>
</evidence>